<dbReference type="OMA" id="YCVESER"/>
<dbReference type="InterPro" id="IPR046956">
    <property type="entry name" value="RLP23-like"/>
</dbReference>
<evidence type="ECO:0000313" key="8">
    <source>
        <dbReference type="Proteomes" id="UP000017836"/>
    </source>
</evidence>
<reference evidence="8" key="1">
    <citation type="journal article" date="2013" name="Science">
        <title>The Amborella genome and the evolution of flowering plants.</title>
        <authorList>
            <consortium name="Amborella Genome Project"/>
        </authorList>
    </citation>
    <scope>NUCLEOTIDE SEQUENCE [LARGE SCALE GENOMIC DNA]</scope>
</reference>
<keyword evidence="8" id="KW-1185">Reference proteome</keyword>
<evidence type="ECO:0000256" key="1">
    <source>
        <dbReference type="ARBA" id="ARBA00004479"/>
    </source>
</evidence>
<name>U5CT79_AMBTC</name>
<dbReference type="SUPFAM" id="SSF52058">
    <property type="entry name" value="L domain-like"/>
    <property type="match status" value="1"/>
</dbReference>
<evidence type="ECO:0000313" key="7">
    <source>
        <dbReference type="EMBL" id="ERN16466.1"/>
    </source>
</evidence>
<keyword evidence="3" id="KW-0732">Signal</keyword>
<dbReference type="Gene3D" id="3.80.10.10">
    <property type="entry name" value="Ribonuclease Inhibitor"/>
    <property type="match status" value="1"/>
</dbReference>
<dbReference type="PANTHER" id="PTHR48063">
    <property type="entry name" value="LRR RECEPTOR-LIKE KINASE"/>
    <property type="match status" value="1"/>
</dbReference>
<evidence type="ECO:0000256" key="2">
    <source>
        <dbReference type="ARBA" id="ARBA00022692"/>
    </source>
</evidence>
<protein>
    <recommendedName>
        <fullName evidence="9">Leucine-rich repeat-containing N-terminal plant-type domain-containing protein</fullName>
    </recommendedName>
</protein>
<dbReference type="InterPro" id="IPR032675">
    <property type="entry name" value="LRR_dom_sf"/>
</dbReference>
<dbReference type="eggNOG" id="KOG0619">
    <property type="taxonomic scope" value="Eukaryota"/>
</dbReference>
<dbReference type="Pfam" id="PF00560">
    <property type="entry name" value="LRR_1"/>
    <property type="match status" value="2"/>
</dbReference>
<dbReference type="HOGENOM" id="CLU_1398089_0_0_1"/>
<evidence type="ECO:0000256" key="4">
    <source>
        <dbReference type="ARBA" id="ARBA00022989"/>
    </source>
</evidence>
<keyword evidence="4" id="KW-1133">Transmembrane helix</keyword>
<dbReference type="InterPro" id="IPR001611">
    <property type="entry name" value="Leu-rich_rpt"/>
</dbReference>
<organism evidence="7 8">
    <name type="scientific">Amborella trichopoda</name>
    <dbReference type="NCBI Taxonomy" id="13333"/>
    <lineage>
        <taxon>Eukaryota</taxon>
        <taxon>Viridiplantae</taxon>
        <taxon>Streptophyta</taxon>
        <taxon>Embryophyta</taxon>
        <taxon>Tracheophyta</taxon>
        <taxon>Spermatophyta</taxon>
        <taxon>Magnoliopsida</taxon>
        <taxon>Amborellales</taxon>
        <taxon>Amborellaceae</taxon>
        <taxon>Amborella</taxon>
    </lineage>
</organism>
<evidence type="ECO:0000256" key="3">
    <source>
        <dbReference type="ARBA" id="ARBA00022729"/>
    </source>
</evidence>
<gene>
    <name evidence="7" type="ORF">AMTR_s00052p00211390</name>
</gene>
<dbReference type="PANTHER" id="PTHR48063:SF112">
    <property type="entry name" value="RECEPTOR LIKE PROTEIN 30-LIKE"/>
    <property type="match status" value="1"/>
</dbReference>
<evidence type="ECO:0000256" key="6">
    <source>
        <dbReference type="ARBA" id="ARBA00023180"/>
    </source>
</evidence>
<dbReference type="Gramene" id="ERN16466">
    <property type="protein sequence ID" value="ERN16466"/>
    <property type="gene ID" value="AMTR_s00052p00211390"/>
</dbReference>
<keyword evidence="6" id="KW-0325">Glycoprotein</keyword>
<keyword evidence="2" id="KW-0812">Transmembrane</keyword>
<accession>U5CT79</accession>
<evidence type="ECO:0000256" key="5">
    <source>
        <dbReference type="ARBA" id="ARBA00023136"/>
    </source>
</evidence>
<keyword evidence="5" id="KW-0472">Membrane</keyword>
<dbReference type="Proteomes" id="UP000017836">
    <property type="component" value="Unassembled WGS sequence"/>
</dbReference>
<dbReference type="GO" id="GO:0016020">
    <property type="term" value="C:membrane"/>
    <property type="evidence" value="ECO:0007669"/>
    <property type="project" value="UniProtKB-SubCell"/>
</dbReference>
<dbReference type="AlphaFoldDB" id="U5CT79"/>
<proteinExistence type="predicted"/>
<dbReference type="EMBL" id="KI392446">
    <property type="protein sequence ID" value="ERN16466.1"/>
    <property type="molecule type" value="Genomic_DNA"/>
</dbReference>
<comment type="subcellular location">
    <subcellularLocation>
        <location evidence="1">Membrane</location>
        <topology evidence="1">Single-pass type I membrane protein</topology>
    </subcellularLocation>
</comment>
<evidence type="ECO:0008006" key="9">
    <source>
        <dbReference type="Google" id="ProtNLM"/>
    </source>
</evidence>
<sequence>MHMHMCSGEYCVESERGYCCEWQGIECGNHTHVIKLDFHAAHYPNGTFAWLGGHIDPTLVELIHLSFLNLSYNNFSFTPIPEFLGSLTELKTLDLSHAGFEGKIPPQLGNLTELQHLDLSEDYGDLTAYNLDISSLQLLKLNYLNLSMVRPDFPRLILGLPLLTEVEAQYCKLLRLPPNVSFTKLYFTSCTYPSG</sequence>